<dbReference type="OrthoDB" id="7563604at2"/>
<dbReference type="Pfam" id="PF20388">
    <property type="entry name" value="DUF6683"/>
    <property type="match status" value="1"/>
</dbReference>
<reference evidence="2 3" key="1">
    <citation type="submission" date="2014-11" db="EMBL/GenBank/DDBJ databases">
        <title>Draft genome sequence of Kirrobacter mercurialis.</title>
        <authorList>
            <person name="Coil D.A."/>
            <person name="Eisen J.A."/>
        </authorList>
    </citation>
    <scope>NUCLEOTIDE SEQUENCE [LARGE SCALE GENOMIC DNA]</scope>
    <source>
        <strain evidence="2 3">Coronado</strain>
    </source>
</reference>
<evidence type="ECO:0000313" key="3">
    <source>
        <dbReference type="Proteomes" id="UP000030988"/>
    </source>
</evidence>
<evidence type="ECO:0000256" key="1">
    <source>
        <dbReference type="SAM" id="SignalP"/>
    </source>
</evidence>
<gene>
    <name evidence="2" type="ORF">PK98_14470</name>
</gene>
<evidence type="ECO:0000313" key="2">
    <source>
        <dbReference type="EMBL" id="KHL24201.1"/>
    </source>
</evidence>
<sequence length="244" mass="25864">MQRRLLSMLAFAAASAVALPVQAQMWFDTAAIMQPVVLNPCPGARCPGAGSNGDTGDAATLASDPAGSATAAVDLTYAPSIERRRANLAEFVARTRADNPESATQMEELFASTDVIGQVGSALAPYGYSVADLGDAYAFWWMTAWEGTRGFNRAFSQSEMQAVQEQAHHALASTSQIAQSTDAQKQQMAEALWIQASMIDGLVDMAEQQPGLMSQLQAAIRQGALASGVNLDAMQLTPRGFTSR</sequence>
<comment type="caution">
    <text evidence="2">The sequence shown here is derived from an EMBL/GenBank/DDBJ whole genome shotgun (WGS) entry which is preliminary data.</text>
</comment>
<dbReference type="AlphaFoldDB" id="A0A0B2BX56"/>
<keyword evidence="1" id="KW-0732">Signal</keyword>
<proteinExistence type="predicted"/>
<name>A0A0B2BX56_9SPHN</name>
<protein>
    <submittedName>
        <fullName evidence="2">Uncharacterized protein</fullName>
    </submittedName>
</protein>
<dbReference type="Proteomes" id="UP000030988">
    <property type="component" value="Unassembled WGS sequence"/>
</dbReference>
<feature type="signal peptide" evidence="1">
    <location>
        <begin position="1"/>
        <end position="23"/>
    </location>
</feature>
<accession>A0A0B2BX56</accession>
<dbReference type="RefSeq" id="WP_152608715.1">
    <property type="nucleotide sequence ID" value="NZ_JTDN01000003.1"/>
</dbReference>
<feature type="chain" id="PRO_5002068798" evidence="1">
    <location>
        <begin position="24"/>
        <end position="244"/>
    </location>
</feature>
<dbReference type="EMBL" id="JTDN01000003">
    <property type="protein sequence ID" value="KHL24201.1"/>
    <property type="molecule type" value="Genomic_DNA"/>
</dbReference>
<dbReference type="InterPro" id="IPR046505">
    <property type="entry name" value="DUF6683"/>
</dbReference>
<organism evidence="2 3">
    <name type="scientific">Croceibacterium mercuriale</name>
    <dbReference type="NCBI Taxonomy" id="1572751"/>
    <lineage>
        <taxon>Bacteria</taxon>
        <taxon>Pseudomonadati</taxon>
        <taxon>Pseudomonadota</taxon>
        <taxon>Alphaproteobacteria</taxon>
        <taxon>Sphingomonadales</taxon>
        <taxon>Erythrobacteraceae</taxon>
        <taxon>Croceibacterium</taxon>
    </lineage>
</organism>
<keyword evidence="3" id="KW-1185">Reference proteome</keyword>